<dbReference type="SMART" id="SM00478">
    <property type="entry name" value="ENDO3c"/>
    <property type="match status" value="1"/>
</dbReference>
<evidence type="ECO:0000256" key="6">
    <source>
        <dbReference type="ARBA" id="ARBA00022485"/>
    </source>
</evidence>
<comment type="similarity">
    <text evidence="3 14">Belongs to the Nth/MutY family.</text>
</comment>
<proteinExistence type="inferred from homology"/>
<evidence type="ECO:0000256" key="4">
    <source>
        <dbReference type="ARBA" id="ARBA00012045"/>
    </source>
</evidence>
<dbReference type="Proteomes" id="UP001501302">
    <property type="component" value="Unassembled WGS sequence"/>
</dbReference>
<dbReference type="EC" id="3.2.2.31" evidence="4 14"/>
<dbReference type="Pfam" id="PF14815">
    <property type="entry name" value="NUDIX_4"/>
    <property type="match status" value="1"/>
</dbReference>
<dbReference type="InterPro" id="IPR005760">
    <property type="entry name" value="A/G_AdeGlyc_MutY"/>
</dbReference>
<keyword evidence="12" id="KW-0234">DNA repair</keyword>
<evidence type="ECO:0000313" key="16">
    <source>
        <dbReference type="EMBL" id="GAA4950142.1"/>
    </source>
</evidence>
<evidence type="ECO:0000256" key="5">
    <source>
        <dbReference type="ARBA" id="ARBA00022023"/>
    </source>
</evidence>
<dbReference type="SUPFAM" id="SSF48150">
    <property type="entry name" value="DNA-glycosylase"/>
    <property type="match status" value="1"/>
</dbReference>
<evidence type="ECO:0000256" key="8">
    <source>
        <dbReference type="ARBA" id="ARBA00022763"/>
    </source>
</evidence>
<keyword evidence="17" id="KW-1185">Reference proteome</keyword>
<gene>
    <name evidence="16" type="primary">mutY</name>
    <name evidence="16" type="ORF">GCM10023314_24410</name>
</gene>
<evidence type="ECO:0000259" key="15">
    <source>
        <dbReference type="SMART" id="SM00478"/>
    </source>
</evidence>
<comment type="function">
    <text evidence="2">Adenine glycosylase active on G-A mispairs. MutY also corrects error-prone DNA synthesis past GO lesions which are due to the oxidatively damaged form of guanine: 7,8-dihydro-8-oxoguanine (8-oxo-dGTP).</text>
</comment>
<dbReference type="PANTHER" id="PTHR42944:SF1">
    <property type="entry name" value="ADENINE DNA GLYCOSYLASE"/>
    <property type="match status" value="1"/>
</dbReference>
<protein>
    <recommendedName>
        <fullName evidence="5 14">Adenine DNA glycosylase</fullName>
        <ecNumber evidence="4 14">3.2.2.31</ecNumber>
    </recommendedName>
</protein>
<dbReference type="InterPro" id="IPR011257">
    <property type="entry name" value="DNA_glycosylase"/>
</dbReference>
<feature type="domain" description="HhH-GPD" evidence="15">
    <location>
        <begin position="43"/>
        <end position="194"/>
    </location>
</feature>
<keyword evidence="10 14" id="KW-0408">Iron</keyword>
<dbReference type="PANTHER" id="PTHR42944">
    <property type="entry name" value="ADENINE DNA GLYCOSYLASE"/>
    <property type="match status" value="1"/>
</dbReference>
<accession>A0ABP9GQC7</accession>
<organism evidence="16 17">
    <name type="scientific">Algibacter agarivorans</name>
    <dbReference type="NCBI Taxonomy" id="1109741"/>
    <lineage>
        <taxon>Bacteria</taxon>
        <taxon>Pseudomonadati</taxon>
        <taxon>Bacteroidota</taxon>
        <taxon>Flavobacteriia</taxon>
        <taxon>Flavobacteriales</taxon>
        <taxon>Flavobacteriaceae</taxon>
        <taxon>Algibacter</taxon>
    </lineage>
</organism>
<dbReference type="Pfam" id="PF00730">
    <property type="entry name" value="HhH-GPD"/>
    <property type="match status" value="1"/>
</dbReference>
<dbReference type="InterPro" id="IPR003265">
    <property type="entry name" value="HhH-GPD_domain"/>
</dbReference>
<evidence type="ECO:0000256" key="2">
    <source>
        <dbReference type="ARBA" id="ARBA00002933"/>
    </source>
</evidence>
<dbReference type="CDD" id="cd00056">
    <property type="entry name" value="ENDO3c"/>
    <property type="match status" value="1"/>
</dbReference>
<reference evidence="17" key="1">
    <citation type="journal article" date="2019" name="Int. J. Syst. Evol. Microbiol.">
        <title>The Global Catalogue of Microorganisms (GCM) 10K type strain sequencing project: providing services to taxonomists for standard genome sequencing and annotation.</title>
        <authorList>
            <consortium name="The Broad Institute Genomics Platform"/>
            <consortium name="The Broad Institute Genome Sequencing Center for Infectious Disease"/>
            <person name="Wu L."/>
            <person name="Ma J."/>
        </authorList>
    </citation>
    <scope>NUCLEOTIDE SEQUENCE [LARGE SCALE GENOMIC DNA]</scope>
    <source>
        <strain evidence="17">JCM 18285</strain>
    </source>
</reference>
<name>A0ABP9GQC7_9FLAO</name>
<evidence type="ECO:0000256" key="3">
    <source>
        <dbReference type="ARBA" id="ARBA00008343"/>
    </source>
</evidence>
<dbReference type="Gene3D" id="3.90.79.10">
    <property type="entry name" value="Nucleoside Triphosphate Pyrophosphohydrolase"/>
    <property type="match status" value="1"/>
</dbReference>
<dbReference type="Gene3D" id="1.10.340.30">
    <property type="entry name" value="Hypothetical protein, domain 2"/>
    <property type="match status" value="1"/>
</dbReference>
<evidence type="ECO:0000256" key="10">
    <source>
        <dbReference type="ARBA" id="ARBA00023004"/>
    </source>
</evidence>
<dbReference type="Gene3D" id="1.10.1670.10">
    <property type="entry name" value="Helix-hairpin-Helix base-excision DNA repair enzymes (C-terminal)"/>
    <property type="match status" value="1"/>
</dbReference>
<dbReference type="EMBL" id="BAABJJ010000035">
    <property type="protein sequence ID" value="GAA4950142.1"/>
    <property type="molecule type" value="Genomic_DNA"/>
</dbReference>
<keyword evidence="9" id="KW-0378">Hydrolase</keyword>
<keyword evidence="8 14" id="KW-0227">DNA damage</keyword>
<dbReference type="InterPro" id="IPR023170">
    <property type="entry name" value="HhH_base_excis_C"/>
</dbReference>
<dbReference type="InterPro" id="IPR000445">
    <property type="entry name" value="HhH_motif"/>
</dbReference>
<evidence type="ECO:0000256" key="14">
    <source>
        <dbReference type="RuleBase" id="RU365096"/>
    </source>
</evidence>
<comment type="caution">
    <text evidence="16">The sequence shown here is derived from an EMBL/GenBank/DDBJ whole genome shotgun (WGS) entry which is preliminary data.</text>
</comment>
<dbReference type="SUPFAM" id="SSF55811">
    <property type="entry name" value="Nudix"/>
    <property type="match status" value="1"/>
</dbReference>
<evidence type="ECO:0000256" key="11">
    <source>
        <dbReference type="ARBA" id="ARBA00023014"/>
    </source>
</evidence>
<evidence type="ECO:0000256" key="1">
    <source>
        <dbReference type="ARBA" id="ARBA00000843"/>
    </source>
</evidence>
<dbReference type="Pfam" id="PF00633">
    <property type="entry name" value="HHH"/>
    <property type="match status" value="1"/>
</dbReference>
<comment type="catalytic activity">
    <reaction evidence="1 14">
        <text>Hydrolyzes free adenine bases from 7,8-dihydro-8-oxoguanine:adenine mismatched double-stranded DNA, leaving an apurinic site.</text>
        <dbReference type="EC" id="3.2.2.31"/>
    </reaction>
</comment>
<comment type="cofactor">
    <cofactor evidence="14">
        <name>[4Fe-4S] cluster</name>
        <dbReference type="ChEBI" id="CHEBI:49883"/>
    </cofactor>
    <text evidence="14">Binds 1 [4Fe-4S] cluster.</text>
</comment>
<dbReference type="CDD" id="cd03431">
    <property type="entry name" value="NUDIX_DNA_Glycosylase_C-MutY"/>
    <property type="match status" value="1"/>
</dbReference>
<evidence type="ECO:0000256" key="7">
    <source>
        <dbReference type="ARBA" id="ARBA00022723"/>
    </source>
</evidence>
<keyword evidence="11" id="KW-0411">Iron-sulfur</keyword>
<evidence type="ECO:0000256" key="13">
    <source>
        <dbReference type="ARBA" id="ARBA00023295"/>
    </source>
</evidence>
<keyword evidence="6" id="KW-0004">4Fe-4S</keyword>
<dbReference type="InterPro" id="IPR015797">
    <property type="entry name" value="NUDIX_hydrolase-like_dom_sf"/>
</dbReference>
<dbReference type="InterPro" id="IPR029119">
    <property type="entry name" value="MutY_C"/>
</dbReference>
<evidence type="ECO:0000313" key="17">
    <source>
        <dbReference type="Proteomes" id="UP001501302"/>
    </source>
</evidence>
<sequence>MFARLNELMIFSKTLTHWYSNNKRNLPWRETNNPYYIWLSEIILQQTQVKQGLPYYDAFVTKYPTVFDLAKANESDVLKLWQGLGYYSRARNLHATAKHVAKALKGKFPNNHKDLLKLKGVGDYTASAVASICFNEVAAVVDGNVYRVLSRYFGIDTPINSSKGAKEFKLLAQELIDKQYPAEFNQAIMEFGATQCKPKNPYCHICPFNQGCIALNTNRISELPVKIKSAKAKKKHFNFLVFISEDEKTILQKREGKGIWQSLYQFPLIETDKNMDAESFKKHIENEDLLKDVSFDLSLYNKDVIVHKLSHQHLYTKFWILNVNRLTVEGISTRDIRNYAVPILIGNFIESFNFQ</sequence>
<keyword evidence="7" id="KW-0479">Metal-binding</keyword>
<keyword evidence="13 14" id="KW-0326">Glycosidase</keyword>
<dbReference type="NCBIfam" id="TIGR01084">
    <property type="entry name" value="mutY"/>
    <property type="match status" value="1"/>
</dbReference>
<dbReference type="InterPro" id="IPR044298">
    <property type="entry name" value="MIG/MutY"/>
</dbReference>
<evidence type="ECO:0000256" key="9">
    <source>
        <dbReference type="ARBA" id="ARBA00022801"/>
    </source>
</evidence>
<evidence type="ECO:0000256" key="12">
    <source>
        <dbReference type="ARBA" id="ARBA00023204"/>
    </source>
</evidence>